<dbReference type="PANTHER" id="PTHR40111:SF1">
    <property type="entry name" value="CEPHALOSPORIN-C DEACETYLASE"/>
    <property type="match status" value="1"/>
</dbReference>
<protein>
    <submittedName>
        <fullName evidence="5">Acetylxylan esterase</fullName>
    </submittedName>
</protein>
<dbReference type="OrthoDB" id="9770528at2"/>
<dbReference type="InterPro" id="IPR008391">
    <property type="entry name" value="AXE1_dom"/>
</dbReference>
<dbReference type="AlphaFoldDB" id="A0A6P2C9L8"/>
<evidence type="ECO:0000256" key="2">
    <source>
        <dbReference type="PIRSR" id="PIRSR639069-2"/>
    </source>
</evidence>
<feature type="binding site" evidence="2">
    <location>
        <position position="92"/>
    </location>
    <ligand>
        <name>substrate</name>
    </ligand>
</feature>
<proteinExistence type="predicted"/>
<keyword evidence="6" id="KW-1185">Reference proteome</keyword>
<dbReference type="Gene3D" id="3.40.50.1820">
    <property type="entry name" value="alpha/beta hydrolase"/>
    <property type="match status" value="1"/>
</dbReference>
<feature type="active site" description="Charge relay system" evidence="1">
    <location>
        <position position="275"/>
    </location>
</feature>
<organism evidence="5 6">
    <name type="scientific">Trebonia kvetii</name>
    <dbReference type="NCBI Taxonomy" id="2480626"/>
    <lineage>
        <taxon>Bacteria</taxon>
        <taxon>Bacillati</taxon>
        <taxon>Actinomycetota</taxon>
        <taxon>Actinomycetes</taxon>
        <taxon>Streptosporangiales</taxon>
        <taxon>Treboniaceae</taxon>
        <taxon>Trebonia</taxon>
    </lineage>
</organism>
<dbReference type="RefSeq" id="WP_145851811.1">
    <property type="nucleotide sequence ID" value="NZ_RPFW01000001.1"/>
</dbReference>
<evidence type="ECO:0000259" key="4">
    <source>
        <dbReference type="Pfam" id="PF05448"/>
    </source>
</evidence>
<dbReference type="GO" id="GO:0005976">
    <property type="term" value="P:polysaccharide metabolic process"/>
    <property type="evidence" value="ECO:0007669"/>
    <property type="project" value="TreeGrafter"/>
</dbReference>
<sequence>MPWYDMPLERLREYRTSTQEPDGLDDWWAGRIAEARALAEPLTRTPHQPGLYDPFQVDDVEFSGGGGDRIRAWHFRPRGNAAAPMVVKFIGYGGGRGVPAEHVLLPALGYALLVMDTRGQGGRWTSGATPDGGTGTGPENSLVMTRGITRPEDYYYTRLFTDAALAIDTAIKLAGSGAGPGIAVTGGSQGGALALAAAALRPDVVRVCHADVPFLCDIQRAITLAPHAPYTEIPEFLAENTKLIEPALNTLRYVDCALLARRITATTLVSVGLMDDICPPSTVFAAYNEITADKEIAVYPYSDHSCPRGHTERQLAHLGKHFPAR</sequence>
<feature type="active site" description="Charge relay system" evidence="1">
    <location>
        <position position="304"/>
    </location>
</feature>
<dbReference type="PANTHER" id="PTHR40111">
    <property type="entry name" value="CEPHALOSPORIN-C DEACETYLASE"/>
    <property type="match status" value="1"/>
</dbReference>
<name>A0A6P2C9L8_9ACTN</name>
<dbReference type="SUPFAM" id="SSF53474">
    <property type="entry name" value="alpha/beta-Hydrolases"/>
    <property type="match status" value="1"/>
</dbReference>
<dbReference type="InterPro" id="IPR029058">
    <property type="entry name" value="AB_hydrolase_fold"/>
</dbReference>
<dbReference type="Pfam" id="PF05448">
    <property type="entry name" value="AXE1"/>
    <property type="match status" value="1"/>
</dbReference>
<reference evidence="5 6" key="1">
    <citation type="submission" date="2018-11" db="EMBL/GenBank/DDBJ databases">
        <title>Trebonia kvetii gen.nov., sp.nov., a novel acidophilic actinobacterium, and proposal of the new actinobacterial family Treboniaceae fam. nov.</title>
        <authorList>
            <person name="Rapoport D."/>
            <person name="Sagova-Mareckova M."/>
            <person name="Sedlacek I."/>
            <person name="Provaznik J."/>
            <person name="Kralova S."/>
            <person name="Pavlinic D."/>
            <person name="Benes V."/>
            <person name="Kopecky J."/>
        </authorList>
    </citation>
    <scope>NUCLEOTIDE SEQUENCE [LARGE SCALE GENOMIC DNA]</scope>
    <source>
        <strain evidence="5 6">15Tr583</strain>
    </source>
</reference>
<feature type="domain" description="Acetyl xylan esterase" evidence="4">
    <location>
        <begin position="1"/>
        <end position="315"/>
    </location>
</feature>
<dbReference type="Proteomes" id="UP000460272">
    <property type="component" value="Unassembled WGS sequence"/>
</dbReference>
<evidence type="ECO:0000313" key="5">
    <source>
        <dbReference type="EMBL" id="TVZ07056.1"/>
    </source>
</evidence>
<evidence type="ECO:0000256" key="3">
    <source>
        <dbReference type="SAM" id="MobiDB-lite"/>
    </source>
</evidence>
<comment type="caution">
    <text evidence="5">The sequence shown here is derived from an EMBL/GenBank/DDBJ whole genome shotgun (WGS) entry which is preliminary data.</text>
</comment>
<gene>
    <name evidence="5" type="ORF">EAS64_06970</name>
</gene>
<feature type="compositionally biased region" description="Gly residues" evidence="3">
    <location>
        <begin position="124"/>
        <end position="136"/>
    </location>
</feature>
<evidence type="ECO:0000313" key="6">
    <source>
        <dbReference type="Proteomes" id="UP000460272"/>
    </source>
</evidence>
<evidence type="ECO:0000256" key="1">
    <source>
        <dbReference type="PIRSR" id="PIRSR639069-1"/>
    </source>
</evidence>
<dbReference type="InterPro" id="IPR039069">
    <property type="entry name" value="CE7"/>
</dbReference>
<dbReference type="GO" id="GO:0052689">
    <property type="term" value="F:carboxylic ester hydrolase activity"/>
    <property type="evidence" value="ECO:0007669"/>
    <property type="project" value="TreeGrafter"/>
</dbReference>
<feature type="region of interest" description="Disordered" evidence="3">
    <location>
        <begin position="124"/>
        <end position="143"/>
    </location>
</feature>
<dbReference type="EMBL" id="RPFW01000001">
    <property type="protein sequence ID" value="TVZ07056.1"/>
    <property type="molecule type" value="Genomic_DNA"/>
</dbReference>
<accession>A0A6P2C9L8</accession>
<feature type="active site" description="Nucleophile" evidence="1">
    <location>
        <position position="188"/>
    </location>
</feature>